<dbReference type="CDD" id="cd16829">
    <property type="entry name" value="ChuX_HutX-like"/>
    <property type="match status" value="1"/>
</dbReference>
<gene>
    <name evidence="1" type="ordered locus">Hhal_0383</name>
</gene>
<dbReference type="Gene3D" id="3.40.1570.10">
    <property type="entry name" value="HemS/ChuS/ChuX like domains"/>
    <property type="match status" value="1"/>
</dbReference>
<dbReference type="SUPFAM" id="SSF144064">
    <property type="entry name" value="Heme iron utilization protein-like"/>
    <property type="match status" value="1"/>
</dbReference>
<dbReference type="EMBL" id="CP000544">
    <property type="protein sequence ID" value="ABM61177.1"/>
    <property type="molecule type" value="Genomic_DNA"/>
</dbReference>
<keyword evidence="2" id="KW-1185">Reference proteome</keyword>
<reference evidence="2" key="1">
    <citation type="submission" date="2006-12" db="EMBL/GenBank/DDBJ databases">
        <title>Complete sequence of Halorhodospira halophila SL1.</title>
        <authorList>
            <consortium name="US DOE Joint Genome Institute"/>
            <person name="Copeland A."/>
            <person name="Lucas S."/>
            <person name="Lapidus A."/>
            <person name="Barry K."/>
            <person name="Detter J.C."/>
            <person name="Glavina del Rio T."/>
            <person name="Hammon N."/>
            <person name="Israni S."/>
            <person name="Dalin E."/>
            <person name="Tice H."/>
            <person name="Pitluck S."/>
            <person name="Saunders E."/>
            <person name="Brettin T."/>
            <person name="Bruce D."/>
            <person name="Han C."/>
            <person name="Tapia R."/>
            <person name="Schmutz J."/>
            <person name="Larimer F."/>
            <person name="Land M."/>
            <person name="Hauser L."/>
            <person name="Kyrpides N."/>
            <person name="Mikhailova N."/>
            <person name="Hoff W."/>
            <person name="Richardson P."/>
        </authorList>
    </citation>
    <scope>NUCLEOTIDE SEQUENCE [LARGE SCALE GENOMIC DNA]</scope>
    <source>
        <strain evidence="2">DSM 244 / SL1</strain>
    </source>
</reference>
<dbReference type="InterPro" id="IPR010413">
    <property type="entry name" value="HutX-like"/>
</dbReference>
<sequence>MQVEDTRQRAHAAVRQELAEQPDAVIEEVARRHGLPPLDATRCLPGSFWCEVSGEHFESVLQEVSDWGEVLVIVHNQDLILEVRCRMPPGQCAHGFYNLKGQGALGGHLRPERCAAILLVRRPFMGCDTASLQFFNTEGEGMFKIFLGRDEQRRVRPDQLQRFQTLAAERTGRPRLWVGDGEEAP</sequence>
<accession>A1WU15</accession>
<organism evidence="1 2">
    <name type="scientific">Halorhodospira halophila (strain DSM 244 / SL1)</name>
    <name type="common">Ectothiorhodospira halophila (strain DSM 244 / SL1)</name>
    <dbReference type="NCBI Taxonomy" id="349124"/>
    <lineage>
        <taxon>Bacteria</taxon>
        <taxon>Pseudomonadati</taxon>
        <taxon>Pseudomonadota</taxon>
        <taxon>Gammaproteobacteria</taxon>
        <taxon>Chromatiales</taxon>
        <taxon>Ectothiorhodospiraceae</taxon>
        <taxon>Halorhodospira</taxon>
    </lineage>
</organism>
<dbReference type="OrthoDB" id="8781266at2"/>
<reference evidence="1 2" key="2">
    <citation type="journal article" date="2013" name="Stand. Genomic Sci.">
        <title>Complete genome sequence of Halorhodospira halophila SL1.</title>
        <authorList>
            <person name="Challacombe J.F."/>
            <person name="Majid S."/>
            <person name="Deole R."/>
            <person name="Brettin T.S."/>
            <person name="Bruce D."/>
            <person name="Delano S.F."/>
            <person name="Detter J.C."/>
            <person name="Gleasner C.D."/>
            <person name="Han C.S."/>
            <person name="Misra M."/>
            <person name="Reitenga K.G."/>
            <person name="Mikhailova N."/>
            <person name="Woyke T."/>
            <person name="Pitluck S."/>
            <person name="Nolan M."/>
            <person name="Land M.L."/>
            <person name="Saunders E."/>
            <person name="Tapia R."/>
            <person name="Lapidus A."/>
            <person name="Ivanova N."/>
            <person name="Hoff W.D."/>
        </authorList>
    </citation>
    <scope>NUCLEOTIDE SEQUENCE [LARGE SCALE GENOMIC DNA]</scope>
    <source>
        <strain evidence="2">DSM 244 / SL1</strain>
    </source>
</reference>
<evidence type="ECO:0000313" key="1">
    <source>
        <dbReference type="EMBL" id="ABM61177.1"/>
    </source>
</evidence>
<name>A1WU15_HALHL</name>
<protein>
    <submittedName>
        <fullName evidence="1">Heme utilization protein HuvX</fullName>
    </submittedName>
</protein>
<dbReference type="HOGENOM" id="CLU_106714_1_0_6"/>
<dbReference type="Proteomes" id="UP000000647">
    <property type="component" value="Chromosome"/>
</dbReference>
<dbReference type="eggNOG" id="COG3721">
    <property type="taxonomic scope" value="Bacteria"/>
</dbReference>
<dbReference type="STRING" id="349124.Hhal_0383"/>
<dbReference type="Pfam" id="PF06228">
    <property type="entry name" value="ChuX_HutX"/>
    <property type="match status" value="1"/>
</dbReference>
<evidence type="ECO:0000313" key="2">
    <source>
        <dbReference type="Proteomes" id="UP000000647"/>
    </source>
</evidence>
<proteinExistence type="predicted"/>
<dbReference type="RefSeq" id="WP_011813200.1">
    <property type="nucleotide sequence ID" value="NC_008789.1"/>
</dbReference>
<dbReference type="InterPro" id="IPR053733">
    <property type="entry name" value="Heme_Transport_Util_sf"/>
</dbReference>
<dbReference type="AlphaFoldDB" id="A1WU15"/>
<dbReference type="KEGG" id="hha:Hhal_0383"/>
<dbReference type="NCBIfam" id="TIGR04108">
    <property type="entry name" value="HutX"/>
    <property type="match status" value="1"/>
</dbReference>
<dbReference type="PIRSF" id="PIRSF030840">
    <property type="entry name" value="DUF1008"/>
    <property type="match status" value="1"/>
</dbReference>